<dbReference type="Pfam" id="PF03950">
    <property type="entry name" value="tRNA-synt_1c_C"/>
    <property type="match status" value="1"/>
</dbReference>
<dbReference type="FunFam" id="3.90.800.10:FF:000001">
    <property type="entry name" value="Glutamine--tRNA ligase"/>
    <property type="match status" value="1"/>
</dbReference>
<evidence type="ECO:0000259" key="15">
    <source>
        <dbReference type="Pfam" id="PF03950"/>
    </source>
</evidence>
<dbReference type="PANTHER" id="PTHR43097">
    <property type="entry name" value="GLUTAMINE-TRNA LIGASE"/>
    <property type="match status" value="1"/>
</dbReference>
<keyword evidence="6 13" id="KW-0547">Nucleotide-binding</keyword>
<dbReference type="GO" id="GO:0005829">
    <property type="term" value="C:cytosol"/>
    <property type="evidence" value="ECO:0007669"/>
    <property type="project" value="TreeGrafter"/>
</dbReference>
<evidence type="ECO:0000256" key="9">
    <source>
        <dbReference type="ARBA" id="ARBA00023146"/>
    </source>
</evidence>
<evidence type="ECO:0000256" key="3">
    <source>
        <dbReference type="ARBA" id="ARBA00012835"/>
    </source>
</evidence>
<evidence type="ECO:0000256" key="11">
    <source>
        <dbReference type="ARBA" id="ARBA00048351"/>
    </source>
</evidence>
<dbReference type="GO" id="GO:0005739">
    <property type="term" value="C:mitochondrion"/>
    <property type="evidence" value="ECO:0007669"/>
    <property type="project" value="EnsemblFungi"/>
</dbReference>
<keyword evidence="18" id="KW-1185">Reference proteome</keyword>
<keyword evidence="9 13" id="KW-0030">Aminoacyl-tRNA synthetase</keyword>
<reference evidence="17 18" key="1">
    <citation type="submission" date="2015-07" db="EMBL/GenBank/DDBJ databases">
        <title>The genome of Pseudoloma neurophilia, a relevant intracellular parasite of the zebrafish.</title>
        <authorList>
            <person name="Ndikumana S."/>
            <person name="Pelin A."/>
            <person name="Sanders J."/>
            <person name="Corradi N."/>
        </authorList>
    </citation>
    <scope>NUCLEOTIDE SEQUENCE [LARGE SCALE GENOMIC DNA]</scope>
    <source>
        <strain evidence="17 18">MK1</strain>
    </source>
</reference>
<dbReference type="InterPro" id="IPR014729">
    <property type="entry name" value="Rossmann-like_a/b/a_fold"/>
</dbReference>
<evidence type="ECO:0000256" key="2">
    <source>
        <dbReference type="ARBA" id="ARBA00008927"/>
    </source>
</evidence>
<dbReference type="Gene3D" id="3.90.800.10">
    <property type="entry name" value="Glutamyl-tRNA Synthetase, Domain 3"/>
    <property type="match status" value="1"/>
</dbReference>
<dbReference type="GO" id="GO:1990825">
    <property type="term" value="F:sequence-specific mRNA binding"/>
    <property type="evidence" value="ECO:0007669"/>
    <property type="project" value="EnsemblFungi"/>
</dbReference>
<dbReference type="InterPro" id="IPR020059">
    <property type="entry name" value="Glu/Gln-tRNA-synth_Ib_codon-bd"/>
</dbReference>
<comment type="subcellular location">
    <subcellularLocation>
        <location evidence="1">Cytoplasm</location>
    </subcellularLocation>
</comment>
<name>A0A0R0LZG7_9MICR</name>
<dbReference type="AlphaFoldDB" id="A0A0R0LZG7"/>
<evidence type="ECO:0000256" key="6">
    <source>
        <dbReference type="ARBA" id="ARBA00022741"/>
    </source>
</evidence>
<evidence type="ECO:0000256" key="5">
    <source>
        <dbReference type="ARBA" id="ARBA00022598"/>
    </source>
</evidence>
<dbReference type="GO" id="GO:0006424">
    <property type="term" value="P:glutamyl-tRNA aminoacylation"/>
    <property type="evidence" value="ECO:0007669"/>
    <property type="project" value="EnsemblFungi"/>
</dbReference>
<evidence type="ECO:0000256" key="12">
    <source>
        <dbReference type="ARBA" id="ARBA00070830"/>
    </source>
</evidence>
<feature type="domain" description="Glutamyl/glutaminyl-tRNA synthetase class Ib anti-codon binding" evidence="15">
    <location>
        <begin position="447"/>
        <end position="533"/>
    </location>
</feature>
<dbReference type="FunFam" id="1.10.1160.10:FF:000001">
    <property type="entry name" value="Glutamine--tRNA ligase"/>
    <property type="match status" value="1"/>
</dbReference>
<dbReference type="Gene3D" id="3.40.50.620">
    <property type="entry name" value="HUPs"/>
    <property type="match status" value="1"/>
</dbReference>
<sequence>MEVILDPRHFLTASLFYLIRKYTEHLVKFEENTSIDHEKIKMIFAGCPVEKHVNRLLQKMEAGHIEETEKLLEQCSEDISVLKDVYYSFLYTDKKFLNQIKKELKNKESHDSHLHQFENEYKTDTLAQEFKKMMKPKETCRFPPEPSGYLHLGHVKAAFLNNNLSDNLIVRFDDTNQEKSSDVFEKAILEDLKLLQLKEFKLSRSSDFHPKIVELCRKMIADGNAYCDDTDKEQMNIERMDGIESKRRNVDIKTNLAVFEKMVENGLKDFAQIDEKDNIEKYCVRAKIAVNSNNKALRDPVICRLKKIKHPRTNSRFSPTYDFSCPIVDSIEGVTTVLRTNEFRDRNEQYFWILDALQLRKPKIQDFSRLNFENTCLSKRKLRTLIEENNLTWDDPRIPTVKGILRLGLHITVLKEYIIMQGMKQSSHVTSWDKIWAMNKKYLDKVCNRYFAIKEDGKYHIKFVDESNNEIEPFEEKVSWPLNKKDLQAGQKEVLTRNIAISQEDGDLLETNEEFTLMIVGNCIVKEKNDNIITCISNPDGDIKKTKRKISWISLDECHRHELVQYSDLLKDDQFDPHSKKSETILVEKASQNIQPGEMVQFERIAFVRRDPPTDSYVVVPCTLQKREN</sequence>
<dbReference type="GO" id="GO:0004818">
    <property type="term" value="F:glutamate-tRNA ligase activity"/>
    <property type="evidence" value="ECO:0007669"/>
    <property type="project" value="UniProtKB-EC"/>
</dbReference>
<dbReference type="EC" id="6.1.1.17" evidence="3"/>
<accession>A0A0R0LZG7</accession>
<evidence type="ECO:0000256" key="1">
    <source>
        <dbReference type="ARBA" id="ARBA00004496"/>
    </source>
</evidence>
<dbReference type="Pfam" id="PF20974">
    <property type="entry name" value="tRNA-synt_1c_C2"/>
    <property type="match status" value="1"/>
</dbReference>
<evidence type="ECO:0000259" key="14">
    <source>
        <dbReference type="Pfam" id="PF00749"/>
    </source>
</evidence>
<dbReference type="InterPro" id="IPR020061">
    <property type="entry name" value="Glu_tRNA_lig_a-bdl"/>
</dbReference>
<comment type="catalytic activity">
    <reaction evidence="11">
        <text>tRNA(Glu) + L-glutamate + ATP = L-glutamyl-tRNA(Glu) + AMP + diphosphate</text>
        <dbReference type="Rhea" id="RHEA:23540"/>
        <dbReference type="Rhea" id="RHEA-COMP:9663"/>
        <dbReference type="Rhea" id="RHEA-COMP:9680"/>
        <dbReference type="ChEBI" id="CHEBI:29985"/>
        <dbReference type="ChEBI" id="CHEBI:30616"/>
        <dbReference type="ChEBI" id="CHEBI:33019"/>
        <dbReference type="ChEBI" id="CHEBI:78442"/>
        <dbReference type="ChEBI" id="CHEBI:78520"/>
        <dbReference type="ChEBI" id="CHEBI:456215"/>
        <dbReference type="EC" id="6.1.1.17"/>
    </reaction>
</comment>
<protein>
    <recommendedName>
        <fullName evidence="12">Probable glutamate--tRNA ligase, cytoplasmic</fullName>
        <ecNumber evidence="3">6.1.1.17</ecNumber>
    </recommendedName>
    <alternativeName>
        <fullName evidence="10">Glutamyl-tRNA synthetase</fullName>
    </alternativeName>
</protein>
<dbReference type="GO" id="GO:0005524">
    <property type="term" value="F:ATP binding"/>
    <property type="evidence" value="ECO:0007669"/>
    <property type="project" value="UniProtKB-KW"/>
</dbReference>
<dbReference type="GO" id="GO:0017102">
    <property type="term" value="C:methionyl glutamyl tRNA synthetase complex"/>
    <property type="evidence" value="ECO:0007669"/>
    <property type="project" value="EnsemblFungi"/>
</dbReference>
<keyword evidence="4" id="KW-0963">Cytoplasm</keyword>
<dbReference type="InterPro" id="IPR049437">
    <property type="entry name" value="tRNA-synt_1c_C2"/>
</dbReference>
<dbReference type="SUPFAM" id="SSF52374">
    <property type="entry name" value="Nucleotidylyl transferase"/>
    <property type="match status" value="1"/>
</dbReference>
<dbReference type="InterPro" id="IPR000924">
    <property type="entry name" value="Glu/Gln-tRNA-synth"/>
</dbReference>
<dbReference type="PANTHER" id="PTHR43097:SF5">
    <property type="entry name" value="GLUTAMATE--TRNA LIGASE"/>
    <property type="match status" value="1"/>
</dbReference>
<organism evidence="17 18">
    <name type="scientific">Pseudoloma neurophilia</name>
    <dbReference type="NCBI Taxonomy" id="146866"/>
    <lineage>
        <taxon>Eukaryota</taxon>
        <taxon>Fungi</taxon>
        <taxon>Fungi incertae sedis</taxon>
        <taxon>Microsporidia</taxon>
        <taxon>Pseudoloma</taxon>
    </lineage>
</organism>
<feature type="domain" description="Glutamyl/glutaminyl-tRNA synthetase class Ib catalytic" evidence="14">
    <location>
        <begin position="140"/>
        <end position="444"/>
    </location>
</feature>
<evidence type="ECO:0000313" key="18">
    <source>
        <dbReference type="Proteomes" id="UP000051530"/>
    </source>
</evidence>
<evidence type="ECO:0000256" key="13">
    <source>
        <dbReference type="RuleBase" id="RU363037"/>
    </source>
</evidence>
<dbReference type="PRINTS" id="PR00987">
    <property type="entry name" value="TRNASYNTHGLU"/>
</dbReference>
<evidence type="ECO:0000256" key="10">
    <source>
        <dbReference type="ARBA" id="ARBA00030865"/>
    </source>
</evidence>
<evidence type="ECO:0000313" key="17">
    <source>
        <dbReference type="EMBL" id="KRH94652.1"/>
    </source>
</evidence>
<dbReference type="EMBL" id="LGUB01000045">
    <property type="protein sequence ID" value="KRH94652.1"/>
    <property type="molecule type" value="Genomic_DNA"/>
</dbReference>
<keyword evidence="8 13" id="KW-0648">Protein biosynthesis</keyword>
<evidence type="ECO:0000259" key="16">
    <source>
        <dbReference type="Pfam" id="PF20974"/>
    </source>
</evidence>
<evidence type="ECO:0000256" key="8">
    <source>
        <dbReference type="ARBA" id="ARBA00022917"/>
    </source>
</evidence>
<evidence type="ECO:0000256" key="4">
    <source>
        <dbReference type="ARBA" id="ARBA00022490"/>
    </source>
</evidence>
<comment type="similarity">
    <text evidence="2">Belongs to the class-I aminoacyl-tRNA synthetase family. Glutamate--tRNA ligase type 2 subfamily.</text>
</comment>
<dbReference type="Pfam" id="PF00749">
    <property type="entry name" value="tRNA-synt_1c"/>
    <property type="match status" value="1"/>
</dbReference>
<dbReference type="OrthoDB" id="10250478at2759"/>
<dbReference type="InterPro" id="IPR011035">
    <property type="entry name" value="Ribosomal_bL25/Gln-tRNA_synth"/>
</dbReference>
<dbReference type="SUPFAM" id="SSF50715">
    <property type="entry name" value="Ribosomal protein L25-like"/>
    <property type="match status" value="1"/>
</dbReference>
<dbReference type="GO" id="GO:0010494">
    <property type="term" value="C:cytoplasmic stress granule"/>
    <property type="evidence" value="ECO:0007669"/>
    <property type="project" value="EnsemblFungi"/>
</dbReference>
<feature type="domain" description="tRNA synthetases class I (E and Q) anti-codon binding" evidence="16">
    <location>
        <begin position="549"/>
        <end position="611"/>
    </location>
</feature>
<dbReference type="VEuPathDB" id="MicrosporidiaDB:M153_1800003755"/>
<dbReference type="InterPro" id="IPR020058">
    <property type="entry name" value="Glu/Gln-tRNA-synth_Ib_cat-dom"/>
</dbReference>
<keyword evidence="7 13" id="KW-0067">ATP-binding</keyword>
<gene>
    <name evidence="17" type="ORF">M153_1800003755</name>
</gene>
<proteinExistence type="inferred from homology"/>
<comment type="caution">
    <text evidence="17">The sequence shown here is derived from an EMBL/GenBank/DDBJ whole genome shotgun (WGS) entry which is preliminary data.</text>
</comment>
<keyword evidence="5 13" id="KW-0436">Ligase</keyword>
<dbReference type="Proteomes" id="UP000051530">
    <property type="component" value="Unassembled WGS sequence"/>
</dbReference>
<evidence type="ECO:0000256" key="7">
    <source>
        <dbReference type="ARBA" id="ARBA00022840"/>
    </source>
</evidence>
<dbReference type="InterPro" id="IPR050132">
    <property type="entry name" value="Gln/Glu-tRNA_Ligase"/>
</dbReference>
<dbReference type="Gene3D" id="1.10.1160.10">
    <property type="entry name" value="Glutamyl-trna Synthetase, Domain 2"/>
    <property type="match status" value="1"/>
</dbReference>